<organism evidence="6 7">
    <name type="scientific">Heliocybe sulcata</name>
    <dbReference type="NCBI Taxonomy" id="5364"/>
    <lineage>
        <taxon>Eukaryota</taxon>
        <taxon>Fungi</taxon>
        <taxon>Dikarya</taxon>
        <taxon>Basidiomycota</taxon>
        <taxon>Agaricomycotina</taxon>
        <taxon>Agaricomycetes</taxon>
        <taxon>Gloeophyllales</taxon>
        <taxon>Gloeophyllaceae</taxon>
        <taxon>Heliocybe</taxon>
    </lineage>
</organism>
<evidence type="ECO:0000256" key="4">
    <source>
        <dbReference type="SAM" id="MobiDB-lite"/>
    </source>
</evidence>
<dbReference type="PANTHER" id="PTHR10091:SF6">
    <property type="entry name" value="1-EPIMERASE, PUTATIVE (AFU_ORTHOLOGUE AFUA_3G13240)-RELATED"/>
    <property type="match status" value="1"/>
</dbReference>
<evidence type="ECO:0000256" key="1">
    <source>
        <dbReference type="ARBA" id="ARBA00006206"/>
    </source>
</evidence>
<dbReference type="GO" id="GO:0030246">
    <property type="term" value="F:carbohydrate binding"/>
    <property type="evidence" value="ECO:0007669"/>
    <property type="project" value="InterPro"/>
</dbReference>
<dbReference type="InterPro" id="IPR008183">
    <property type="entry name" value="Aldose_1/G6P_1-epimerase"/>
</dbReference>
<feature type="region of interest" description="Disordered" evidence="4">
    <location>
        <begin position="117"/>
        <end position="136"/>
    </location>
</feature>
<dbReference type="OrthoDB" id="274691at2759"/>
<proteinExistence type="inferred from homology"/>
<dbReference type="STRING" id="5364.A0A5C3NEZ0"/>
<dbReference type="InterPro" id="IPR014718">
    <property type="entry name" value="GH-type_carb-bd"/>
</dbReference>
<protein>
    <submittedName>
        <fullName evidence="6">Galactose mutarotase-like protein</fullName>
    </submittedName>
</protein>
<feature type="signal peptide" evidence="5">
    <location>
        <begin position="1"/>
        <end position="17"/>
    </location>
</feature>
<accession>A0A5C3NEZ0</accession>
<keyword evidence="2" id="KW-0413">Isomerase</keyword>
<reference evidence="6 7" key="1">
    <citation type="journal article" date="2019" name="Nat. Ecol. Evol.">
        <title>Megaphylogeny resolves global patterns of mushroom evolution.</title>
        <authorList>
            <person name="Varga T."/>
            <person name="Krizsan K."/>
            <person name="Foldi C."/>
            <person name="Dima B."/>
            <person name="Sanchez-Garcia M."/>
            <person name="Sanchez-Ramirez S."/>
            <person name="Szollosi G.J."/>
            <person name="Szarkandi J.G."/>
            <person name="Papp V."/>
            <person name="Albert L."/>
            <person name="Andreopoulos W."/>
            <person name="Angelini C."/>
            <person name="Antonin V."/>
            <person name="Barry K.W."/>
            <person name="Bougher N.L."/>
            <person name="Buchanan P."/>
            <person name="Buyck B."/>
            <person name="Bense V."/>
            <person name="Catcheside P."/>
            <person name="Chovatia M."/>
            <person name="Cooper J."/>
            <person name="Damon W."/>
            <person name="Desjardin D."/>
            <person name="Finy P."/>
            <person name="Geml J."/>
            <person name="Haridas S."/>
            <person name="Hughes K."/>
            <person name="Justo A."/>
            <person name="Karasinski D."/>
            <person name="Kautmanova I."/>
            <person name="Kiss B."/>
            <person name="Kocsube S."/>
            <person name="Kotiranta H."/>
            <person name="LaButti K.M."/>
            <person name="Lechner B.E."/>
            <person name="Liimatainen K."/>
            <person name="Lipzen A."/>
            <person name="Lukacs Z."/>
            <person name="Mihaltcheva S."/>
            <person name="Morgado L.N."/>
            <person name="Niskanen T."/>
            <person name="Noordeloos M.E."/>
            <person name="Ohm R.A."/>
            <person name="Ortiz-Santana B."/>
            <person name="Ovrebo C."/>
            <person name="Racz N."/>
            <person name="Riley R."/>
            <person name="Savchenko A."/>
            <person name="Shiryaev A."/>
            <person name="Soop K."/>
            <person name="Spirin V."/>
            <person name="Szebenyi C."/>
            <person name="Tomsovsky M."/>
            <person name="Tulloss R.E."/>
            <person name="Uehling J."/>
            <person name="Grigoriev I.V."/>
            <person name="Vagvolgyi C."/>
            <person name="Papp T."/>
            <person name="Martin F.M."/>
            <person name="Miettinen O."/>
            <person name="Hibbett D.S."/>
            <person name="Nagy L.G."/>
        </authorList>
    </citation>
    <scope>NUCLEOTIDE SEQUENCE [LARGE SCALE GENOMIC DNA]</scope>
    <source>
        <strain evidence="6 7">OMC1185</strain>
    </source>
</reference>
<sequence>MLVHQAVLLCLPLIASAAVAGRWAPPDPLEVVELAAPDASVKANFIARGATLTNFWVKDKNGNFRDIILGFDNHTNYVTDDLGHPYFGPIVGRYANRIKNGTFSVPVSANITASTPNVYHTPENENNGTDTLHGGTDGFDRRTWTIANKSESSVTFSLLDPDGMQGFPGNVYTEVVYTLEPNSTWKISIHAAADQETPIMLSGHHYWNLEAYEETQDLSGHYAQFNASRIIAGNAQLIPDGTLLNVSGTPADFRQAKSLGEAINATVAGEYCGAGCVGFDNCWVYDNNTGTTPIFSLWSVNSGIRMDVITDQPALQVYTCDGIYNASLPIPRKEAQGGNSTFYENHSCLVIEQESWIDAINYPDFGIDQIYGPGRDYHWQSSYIFSTL</sequence>
<dbReference type="Pfam" id="PF01263">
    <property type="entry name" value="Aldose_epim"/>
    <property type="match status" value="1"/>
</dbReference>
<name>A0A5C3NEZ0_9AGAM</name>
<dbReference type="AlphaFoldDB" id="A0A5C3NEZ0"/>
<gene>
    <name evidence="6" type="ORF">OE88DRAFT_1692620</name>
</gene>
<evidence type="ECO:0000313" key="6">
    <source>
        <dbReference type="EMBL" id="TFK55900.1"/>
    </source>
</evidence>
<dbReference type="PANTHER" id="PTHR10091">
    <property type="entry name" value="ALDOSE-1-EPIMERASE"/>
    <property type="match status" value="1"/>
</dbReference>
<dbReference type="InterPro" id="IPR011013">
    <property type="entry name" value="Gal_mutarotase_sf_dom"/>
</dbReference>
<keyword evidence="3" id="KW-0119">Carbohydrate metabolism</keyword>
<evidence type="ECO:0000256" key="5">
    <source>
        <dbReference type="SAM" id="SignalP"/>
    </source>
</evidence>
<dbReference type="Proteomes" id="UP000305948">
    <property type="component" value="Unassembled WGS sequence"/>
</dbReference>
<dbReference type="EMBL" id="ML213504">
    <property type="protein sequence ID" value="TFK55900.1"/>
    <property type="molecule type" value="Genomic_DNA"/>
</dbReference>
<comment type="similarity">
    <text evidence="1">Belongs to the aldose epimerase family.</text>
</comment>
<dbReference type="CDD" id="cd09019">
    <property type="entry name" value="galactose_mutarotase_like"/>
    <property type="match status" value="1"/>
</dbReference>
<feature type="chain" id="PRO_5022779546" evidence="5">
    <location>
        <begin position="18"/>
        <end position="388"/>
    </location>
</feature>
<keyword evidence="5" id="KW-0732">Signal</keyword>
<dbReference type="InterPro" id="IPR047215">
    <property type="entry name" value="Galactose_mutarotase-like"/>
</dbReference>
<dbReference type="GO" id="GO:0033499">
    <property type="term" value="P:galactose catabolic process via UDP-galactose, Leloir pathway"/>
    <property type="evidence" value="ECO:0007669"/>
    <property type="project" value="TreeGrafter"/>
</dbReference>
<dbReference type="GO" id="GO:0004034">
    <property type="term" value="F:aldose 1-epimerase activity"/>
    <property type="evidence" value="ECO:0007669"/>
    <property type="project" value="TreeGrafter"/>
</dbReference>
<evidence type="ECO:0000313" key="7">
    <source>
        <dbReference type="Proteomes" id="UP000305948"/>
    </source>
</evidence>
<dbReference type="GO" id="GO:0006006">
    <property type="term" value="P:glucose metabolic process"/>
    <property type="evidence" value="ECO:0007669"/>
    <property type="project" value="TreeGrafter"/>
</dbReference>
<keyword evidence="7" id="KW-1185">Reference proteome</keyword>
<dbReference type="Gene3D" id="2.70.98.10">
    <property type="match status" value="1"/>
</dbReference>
<dbReference type="SUPFAM" id="SSF74650">
    <property type="entry name" value="Galactose mutarotase-like"/>
    <property type="match status" value="1"/>
</dbReference>
<feature type="compositionally biased region" description="Polar residues" evidence="4">
    <location>
        <begin position="117"/>
        <end position="130"/>
    </location>
</feature>
<evidence type="ECO:0000256" key="3">
    <source>
        <dbReference type="ARBA" id="ARBA00023277"/>
    </source>
</evidence>
<evidence type="ECO:0000256" key="2">
    <source>
        <dbReference type="ARBA" id="ARBA00023235"/>
    </source>
</evidence>